<evidence type="ECO:0000256" key="1">
    <source>
        <dbReference type="SAM" id="Phobius"/>
    </source>
</evidence>
<keyword evidence="1" id="KW-0812">Transmembrane</keyword>
<dbReference type="OMA" id="AHIAVAW"/>
<feature type="domain" description="DUF6533" evidence="2">
    <location>
        <begin position="23"/>
        <end position="59"/>
    </location>
</feature>
<proteinExistence type="predicted"/>
<protein>
    <recommendedName>
        <fullName evidence="2">DUF6533 domain-containing protein</fullName>
    </recommendedName>
</protein>
<evidence type="ECO:0000313" key="4">
    <source>
        <dbReference type="Proteomes" id="UP000184267"/>
    </source>
</evidence>
<dbReference type="EMBL" id="MNAD01000250">
    <property type="protein sequence ID" value="OJT14724.1"/>
    <property type="molecule type" value="Genomic_DNA"/>
</dbReference>
<name>A0A1M2W4D6_TRAPU</name>
<dbReference type="Pfam" id="PF20151">
    <property type="entry name" value="DUF6533"/>
    <property type="match status" value="1"/>
</dbReference>
<comment type="caution">
    <text evidence="3">The sequence shown here is derived from an EMBL/GenBank/DDBJ whole genome shotgun (WGS) entry which is preliminary data.</text>
</comment>
<feature type="transmembrane region" description="Helical" evidence="1">
    <location>
        <begin position="150"/>
        <end position="169"/>
    </location>
</feature>
<keyword evidence="1" id="KW-1133">Transmembrane helix</keyword>
<keyword evidence="1" id="KW-0472">Membrane</keyword>
<organism evidence="3 4">
    <name type="scientific">Trametes pubescens</name>
    <name type="common">White-rot fungus</name>
    <dbReference type="NCBI Taxonomy" id="154538"/>
    <lineage>
        <taxon>Eukaryota</taxon>
        <taxon>Fungi</taxon>
        <taxon>Dikarya</taxon>
        <taxon>Basidiomycota</taxon>
        <taxon>Agaricomycotina</taxon>
        <taxon>Agaricomycetes</taxon>
        <taxon>Polyporales</taxon>
        <taxon>Polyporaceae</taxon>
        <taxon>Trametes</taxon>
    </lineage>
</organism>
<evidence type="ECO:0000313" key="3">
    <source>
        <dbReference type="EMBL" id="OJT14724.1"/>
    </source>
</evidence>
<reference evidence="3 4" key="1">
    <citation type="submission" date="2016-10" db="EMBL/GenBank/DDBJ databases">
        <title>Genome sequence of the basidiomycete white-rot fungus Trametes pubescens.</title>
        <authorList>
            <person name="Makela M.R."/>
            <person name="Granchi Z."/>
            <person name="Peng M."/>
            <person name="De Vries R.P."/>
            <person name="Grigoriev I."/>
            <person name="Riley R."/>
            <person name="Hilden K."/>
        </authorList>
    </citation>
    <scope>NUCLEOTIDE SEQUENCE [LARGE SCALE GENOMIC DNA]</scope>
    <source>
        <strain evidence="3 4">FBCC735</strain>
    </source>
</reference>
<dbReference type="InterPro" id="IPR045340">
    <property type="entry name" value="DUF6533"/>
</dbReference>
<accession>A0A1M2W4D6</accession>
<sequence length="223" mass="24928">MSTVIPGEVIIESNYTNRILSSVAFALLYYDFVLTIPQEVERYWERKFSLPSFLFFLNRCREFQQYHRFISMVIQGVVAALMLLRTYALYGQDRRILVLLSTIIGTGAIISVWVLVAGHHTRRPTVTYAEAIARTGCDLTLSQEEGYDLAIAWSAILVFDAVVFILTLLQALKAGGSLSGSYLRVMLRDDLNIAKPVHKGVSTSITNVGGHPGKCLNDNIHNN</sequence>
<evidence type="ECO:0000259" key="2">
    <source>
        <dbReference type="Pfam" id="PF20151"/>
    </source>
</evidence>
<keyword evidence="4" id="KW-1185">Reference proteome</keyword>
<dbReference type="OrthoDB" id="3261349at2759"/>
<dbReference type="Proteomes" id="UP000184267">
    <property type="component" value="Unassembled WGS sequence"/>
</dbReference>
<dbReference type="AlphaFoldDB" id="A0A1M2W4D6"/>
<feature type="transmembrane region" description="Helical" evidence="1">
    <location>
        <begin position="96"/>
        <end position="116"/>
    </location>
</feature>
<feature type="transmembrane region" description="Helical" evidence="1">
    <location>
        <begin position="66"/>
        <end position="84"/>
    </location>
</feature>
<gene>
    <name evidence="3" type="ORF">TRAPUB_8703</name>
</gene>